<reference evidence="3 4" key="1">
    <citation type="submission" date="2020-10" db="EMBL/GenBank/DDBJ databases">
        <title>Sequencing the genomes of 1000 actinobacteria strains.</title>
        <authorList>
            <person name="Klenk H.-P."/>
        </authorList>
    </citation>
    <scope>NUCLEOTIDE SEQUENCE [LARGE SCALE GENOMIC DNA]</scope>
    <source>
        <strain evidence="3 4">DSM 46744</strain>
    </source>
</reference>
<dbReference type="CDD" id="cd00146">
    <property type="entry name" value="PKD"/>
    <property type="match status" value="1"/>
</dbReference>
<dbReference type="InterPro" id="IPR011047">
    <property type="entry name" value="Quinoprotein_ADH-like_sf"/>
</dbReference>
<dbReference type="InterPro" id="IPR022409">
    <property type="entry name" value="PKD/Chitinase_dom"/>
</dbReference>
<dbReference type="PROSITE" id="PS50093">
    <property type="entry name" value="PKD"/>
    <property type="match status" value="1"/>
</dbReference>
<dbReference type="InterPro" id="IPR000601">
    <property type="entry name" value="PKD_dom"/>
</dbReference>
<dbReference type="InterPro" id="IPR013431">
    <property type="entry name" value="Delta_60_rpt"/>
</dbReference>
<dbReference type="EMBL" id="JADBDZ010000001">
    <property type="protein sequence ID" value="MBE1534080.1"/>
    <property type="molecule type" value="Genomic_DNA"/>
</dbReference>
<evidence type="ECO:0000259" key="2">
    <source>
        <dbReference type="PROSITE" id="PS50093"/>
    </source>
</evidence>
<dbReference type="Pfam" id="PF17164">
    <property type="entry name" value="DUF5122"/>
    <property type="match status" value="2"/>
</dbReference>
<dbReference type="Proteomes" id="UP000627838">
    <property type="component" value="Unassembled WGS sequence"/>
</dbReference>
<organism evidence="3 4">
    <name type="scientific">Actinomadura algeriensis</name>
    <dbReference type="NCBI Taxonomy" id="1679523"/>
    <lineage>
        <taxon>Bacteria</taxon>
        <taxon>Bacillati</taxon>
        <taxon>Actinomycetota</taxon>
        <taxon>Actinomycetes</taxon>
        <taxon>Streptosporangiales</taxon>
        <taxon>Thermomonosporaceae</taxon>
        <taxon>Actinomadura</taxon>
    </lineage>
</organism>
<name>A0ABR9JU39_9ACTN</name>
<accession>A0ABR9JU39</accession>
<protein>
    <submittedName>
        <fullName evidence="3">PKD repeat protein</fullName>
    </submittedName>
</protein>
<dbReference type="Gene3D" id="2.60.40.10">
    <property type="entry name" value="Immunoglobulins"/>
    <property type="match status" value="1"/>
</dbReference>
<dbReference type="InterPro" id="IPR013783">
    <property type="entry name" value="Ig-like_fold"/>
</dbReference>
<dbReference type="RefSeq" id="WP_318784208.1">
    <property type="nucleotide sequence ID" value="NZ_JADBDZ010000001.1"/>
</dbReference>
<evidence type="ECO:0000313" key="3">
    <source>
        <dbReference type="EMBL" id="MBE1534080.1"/>
    </source>
</evidence>
<comment type="caution">
    <text evidence="3">The sequence shown here is derived from an EMBL/GenBank/DDBJ whole genome shotgun (WGS) entry which is preliminary data.</text>
</comment>
<dbReference type="SUPFAM" id="SSF49299">
    <property type="entry name" value="PKD domain"/>
    <property type="match status" value="1"/>
</dbReference>
<proteinExistence type="predicted"/>
<dbReference type="SMART" id="SM00089">
    <property type="entry name" value="PKD"/>
    <property type="match status" value="1"/>
</dbReference>
<evidence type="ECO:0000256" key="1">
    <source>
        <dbReference type="SAM" id="SignalP"/>
    </source>
</evidence>
<evidence type="ECO:0000313" key="4">
    <source>
        <dbReference type="Proteomes" id="UP000627838"/>
    </source>
</evidence>
<dbReference type="SUPFAM" id="SSF50998">
    <property type="entry name" value="Quinoprotein alcohol dehydrogenase-like"/>
    <property type="match status" value="1"/>
</dbReference>
<keyword evidence="4" id="KW-1185">Reference proteome</keyword>
<gene>
    <name evidence="3" type="ORF">H4W34_003913</name>
</gene>
<dbReference type="Pfam" id="PF18911">
    <property type="entry name" value="PKD_4"/>
    <property type="match status" value="1"/>
</dbReference>
<feature type="signal peptide" evidence="1">
    <location>
        <begin position="1"/>
        <end position="23"/>
    </location>
</feature>
<feature type="domain" description="PKD" evidence="2">
    <location>
        <begin position="642"/>
        <end position="723"/>
    </location>
</feature>
<feature type="chain" id="PRO_5046147758" evidence="1">
    <location>
        <begin position="24"/>
        <end position="933"/>
    </location>
</feature>
<sequence>MRWRRLCTLATAAALAAAGIGVAGIGTAAAAPAGTLVSENPVDFTPQIQDGAVNSIVQVGDTIYLGGSFTQVKEAGANKPVVNRARVLAFDATTGTLDTTFDPVVDKGEVDVVLPSADGESLYIGGSFSAVDGQTHRKLAKIDAATGQPDAAFQADVNAKVRDLRLIDGRLYVGGNFTHVSGVAQAGITTLNPSTGARDAFFDLPVTGTQNGGVTAVIKMDVTPDGSRLVGVGNFTTVAGQSRPQIFMVDLTGSQARLANWQTARYAAECSASFDTYMRDVDFAPDGSFFVVTTTGGHRGVEKMCDTHARWENVANGSGKQPTWTNWTGGDTSYAVEVTGEAVYVGGHFRWANNPYASDKAGEGAVAREGIAALDPLTGLPFTWNPGRARGVGVFDILATGQGVWIGSDTDMAGGETHQKVAMFPAAGGTALPVLEPGELPGEVYRAGGIGLGAQNYLKHRSFDGATAGPEQNGSTAGVDWRYARGAFMLSGRLYYGGSDGGFYSRTFDGTTLGAQTAIDTADRLVPMTTWHSQVRTIQGMFYSDGKVYYTRGDAALHYRHFTPESGVVGAVEYTATNNLAAVDWRTVGGMFVSGGKLYYVDNNDGNLRALTFGAGVPSGSPVLVDDGDWRGRTVFLHAAEPNGAPSAAFTRTCTGLDCGFDGSASTDADGTVESLAWNFGDGETGTGVTPEHTYTEAGEYTVKLTVTDNRGGTDTTQQTVTVAEDQVPVSFRGTAGFNENASNATVTVPSGVQAGDAMLLFATMNTDSSDITPPAGWTEVGTQTNNNSRSTVWQKVAAAGDAGSDVTVGLAEIGKVSLRLAAYAGTAASPVAASAKAADSATEHKTPQVAVAEPGSWVVSYWSDKSSSTTAWTPPSSGEQRAVSIGSGGGRVTSLLVDSGGAVATGDHGPLTATTNASSRGLMWTVVLRPAA</sequence>
<keyword evidence="1" id="KW-0732">Signal</keyword>
<dbReference type="InterPro" id="IPR035986">
    <property type="entry name" value="PKD_dom_sf"/>
</dbReference>